<dbReference type="OrthoDB" id="2586843at2759"/>
<evidence type="ECO:0000313" key="2">
    <source>
        <dbReference type="Proteomes" id="UP000279259"/>
    </source>
</evidence>
<dbReference type="AlphaFoldDB" id="A0A427XTU0"/>
<name>A0A427XTU0_9TREE</name>
<comment type="caution">
    <text evidence="1">The sequence shown here is derived from an EMBL/GenBank/DDBJ whole genome shotgun (WGS) entry which is preliminary data.</text>
</comment>
<protein>
    <submittedName>
        <fullName evidence="1">Uncharacterized protein</fullName>
    </submittedName>
</protein>
<proteinExistence type="predicted"/>
<accession>A0A427XTU0</accession>
<organism evidence="1 2">
    <name type="scientific">Saitozyma podzolica</name>
    <dbReference type="NCBI Taxonomy" id="1890683"/>
    <lineage>
        <taxon>Eukaryota</taxon>
        <taxon>Fungi</taxon>
        <taxon>Dikarya</taxon>
        <taxon>Basidiomycota</taxon>
        <taxon>Agaricomycotina</taxon>
        <taxon>Tremellomycetes</taxon>
        <taxon>Tremellales</taxon>
        <taxon>Trimorphomycetaceae</taxon>
        <taxon>Saitozyma</taxon>
    </lineage>
</organism>
<reference evidence="1 2" key="1">
    <citation type="submission" date="2018-11" db="EMBL/GenBank/DDBJ databases">
        <title>Genome sequence of Saitozyma podzolica DSM 27192.</title>
        <authorList>
            <person name="Aliyu H."/>
            <person name="Gorte O."/>
            <person name="Ochsenreither K."/>
        </authorList>
    </citation>
    <scope>NUCLEOTIDE SEQUENCE [LARGE SCALE GENOMIC DNA]</scope>
    <source>
        <strain evidence="1 2">DSM 27192</strain>
    </source>
</reference>
<dbReference type="Proteomes" id="UP000279259">
    <property type="component" value="Unassembled WGS sequence"/>
</dbReference>
<sequence length="565" mass="63387">MASSSTTFGGAHIPPMGLSGSTSSPSFYATDTAELWSATWPMLSDVAWIAADNVANPIQHEAYLAVRRTSASVAARALTLDPYLGKSRNRADDAPVAWQSFYPSLAADNVEDFGRATNNDVLVHHFPDHHAAFVLFRLYVLQHASHQAAYRWQPVLQSLVPRALIQLRMRDQSGLRLSITKVKKRKGTPTQATALLMLEAVDYLDSYRQLAVHYSSMFGIMRRSYLAKMKAKETGTGPADEEMEAPPEYVMPDTSDANATISAQDFSSAHSGFLSVDAAGQSSSYVDMVVVGGAEPAVPDSIDKTDTYRHVLTQQETSMEFYAVRIAIYLGLTHREKGFNEAPAHIEAPLQYYDAARGRMVLASRYTHGWTDILTQLAARASARLEIDIRRLLKTPSRRLYATYNFYGGSDEPGTIVVNGHGNVVELNKNPITGRALELHDNVAILARWVHMQGLMSREQPGYNSQTIYDEVYRNTLVPYFQHLTHQPPSHEQVVRFWTFLDLEYSEYWFYFLQVANVVPLYRMTIALQRLQTILQQLSPGAEPLPNMNTPIRPDVSFWFKDLPQ</sequence>
<gene>
    <name evidence="1" type="ORF">EHS25_006084</name>
</gene>
<evidence type="ECO:0000313" key="1">
    <source>
        <dbReference type="EMBL" id="RSH82151.1"/>
    </source>
</evidence>
<dbReference type="EMBL" id="RSCD01000028">
    <property type="protein sequence ID" value="RSH82151.1"/>
    <property type="molecule type" value="Genomic_DNA"/>
</dbReference>
<keyword evidence="2" id="KW-1185">Reference proteome</keyword>